<dbReference type="EMBL" id="AZHB01000015">
    <property type="protein sequence ID" value="OAA60069.1"/>
    <property type="molecule type" value="Genomic_DNA"/>
</dbReference>
<feature type="region of interest" description="Disordered" evidence="1">
    <location>
        <begin position="85"/>
        <end position="117"/>
    </location>
</feature>
<dbReference type="STRING" id="1081104.A0A167SYQ2"/>
<organism evidence="2 3">
    <name type="scientific">Cordyceps fumosorosea (strain ARSEF 2679)</name>
    <name type="common">Isaria fumosorosea</name>
    <dbReference type="NCBI Taxonomy" id="1081104"/>
    <lineage>
        <taxon>Eukaryota</taxon>
        <taxon>Fungi</taxon>
        <taxon>Dikarya</taxon>
        <taxon>Ascomycota</taxon>
        <taxon>Pezizomycotina</taxon>
        <taxon>Sordariomycetes</taxon>
        <taxon>Hypocreomycetidae</taxon>
        <taxon>Hypocreales</taxon>
        <taxon>Cordycipitaceae</taxon>
        <taxon>Cordyceps</taxon>
    </lineage>
</organism>
<name>A0A167SYQ2_CORFA</name>
<protein>
    <submittedName>
        <fullName evidence="2">Uncharacterized protein</fullName>
    </submittedName>
</protein>
<feature type="compositionally biased region" description="Acidic residues" evidence="1">
    <location>
        <begin position="90"/>
        <end position="113"/>
    </location>
</feature>
<evidence type="ECO:0000256" key="1">
    <source>
        <dbReference type="SAM" id="MobiDB-lite"/>
    </source>
</evidence>
<proteinExistence type="predicted"/>
<feature type="region of interest" description="Disordered" evidence="1">
    <location>
        <begin position="572"/>
        <end position="599"/>
    </location>
</feature>
<keyword evidence="3" id="KW-1185">Reference proteome</keyword>
<dbReference type="AlphaFoldDB" id="A0A167SYQ2"/>
<feature type="compositionally biased region" description="Acidic residues" evidence="1">
    <location>
        <begin position="572"/>
        <end position="585"/>
    </location>
</feature>
<accession>A0A167SYQ2</accession>
<dbReference type="Proteomes" id="UP000076744">
    <property type="component" value="Unassembled WGS sequence"/>
</dbReference>
<comment type="caution">
    <text evidence="2">The sequence shown here is derived from an EMBL/GenBank/DDBJ whole genome shotgun (WGS) entry which is preliminary data.</text>
</comment>
<evidence type="ECO:0000313" key="2">
    <source>
        <dbReference type="EMBL" id="OAA60069.1"/>
    </source>
</evidence>
<reference evidence="2 3" key="1">
    <citation type="journal article" date="2016" name="Genome Biol. Evol.">
        <title>Divergent and convergent evolution of fungal pathogenicity.</title>
        <authorList>
            <person name="Shang Y."/>
            <person name="Xiao G."/>
            <person name="Zheng P."/>
            <person name="Cen K."/>
            <person name="Zhan S."/>
            <person name="Wang C."/>
        </authorList>
    </citation>
    <scope>NUCLEOTIDE SEQUENCE [LARGE SCALE GENOMIC DNA]</scope>
    <source>
        <strain evidence="2 3">ARSEF 2679</strain>
    </source>
</reference>
<dbReference type="OrthoDB" id="40579at2759"/>
<dbReference type="RefSeq" id="XP_018703182.1">
    <property type="nucleotide sequence ID" value="XM_018849684.1"/>
</dbReference>
<sequence length="599" mass="66151">MIDSQRTEIRCQLCGVSGNVGRVRLATEPPEAASRRLCQGRPVLNESGCIGCFVVTDDGAEDALDAADTSFVPEDLEDMKAANEVLFSDQSDDDMSSDDDAEVEEEEEEDDDASFVHVGDDSVMEMETETGATTTTSHAQFPLGSPSDICNIIVPFDKAYRKRDRTWRTREHVAGPNCRLRNAYAGRNITADELRGCNTMQLLCPKPADWTPEPADDGDDLDGTCPSFLSGLRDHLHPNSTVTPVFVPMRHGRETFAVYNRPGARETDGSAMPLHPACFEVFKRASLKRSGAVDVHGLAGWYSQAGRSKGHFADEGFPQGDAVRRALPSSGQWDHVEGDEWIAANPCFVPALRQALAATATPGVVVDGIADMTLSSAAATDHPQSFHLDRIREEMPWIWESWCYRPYSGWSAVTQSDICADPLAASYQREYLRNSLAVARQASEGREQLSEEMRAELWRLEEALEAFEAENRFVPVPIPATLLPQHGTDWRKLYAALQGLRETSKGLRNRERVWRCCNYILDRIAEQRENGKIVAYSSSGALSESHSKKGLTGTSTYHVRGLDLADDYSEGEAEFSDNYSDSDAELSDKADDVEMDASQ</sequence>
<evidence type="ECO:0000313" key="3">
    <source>
        <dbReference type="Proteomes" id="UP000076744"/>
    </source>
</evidence>
<dbReference type="GeneID" id="30022372"/>
<gene>
    <name evidence="2" type="ORF">ISF_06080</name>
</gene>